<dbReference type="InParanoid" id="A0A4S2MVY6"/>
<dbReference type="AlphaFoldDB" id="A0A4S2MVY6"/>
<name>A0A4S2MVY6_9PEZI</name>
<gene>
    <name evidence="1" type="ORF">EX30DRAFT_39195</name>
</gene>
<protein>
    <submittedName>
        <fullName evidence="1">Uncharacterized protein</fullName>
    </submittedName>
</protein>
<keyword evidence="2" id="KW-1185">Reference proteome</keyword>
<organism evidence="1 2">
    <name type="scientific">Ascodesmis nigricans</name>
    <dbReference type="NCBI Taxonomy" id="341454"/>
    <lineage>
        <taxon>Eukaryota</taxon>
        <taxon>Fungi</taxon>
        <taxon>Dikarya</taxon>
        <taxon>Ascomycota</taxon>
        <taxon>Pezizomycotina</taxon>
        <taxon>Pezizomycetes</taxon>
        <taxon>Pezizales</taxon>
        <taxon>Ascodesmidaceae</taxon>
        <taxon>Ascodesmis</taxon>
    </lineage>
</organism>
<sequence>MTLVQYSTLHYRPFHSPPPPFTVPPHATMYSTPSHIPPATTNPSRALPIPSFPLYPFIKIKSTLNITTQASLAQSVERETLNLKVAGSTPAWGFLFCRSLTSGWRCHECGSG</sequence>
<reference evidence="1 2" key="1">
    <citation type="submission" date="2019-04" db="EMBL/GenBank/DDBJ databases">
        <title>Comparative genomics and transcriptomics to analyze fruiting body development in filamentous ascomycetes.</title>
        <authorList>
            <consortium name="DOE Joint Genome Institute"/>
            <person name="Lutkenhaus R."/>
            <person name="Traeger S."/>
            <person name="Breuer J."/>
            <person name="Kuo A."/>
            <person name="Lipzen A."/>
            <person name="Pangilinan J."/>
            <person name="Dilworth D."/>
            <person name="Sandor L."/>
            <person name="Poggeler S."/>
            <person name="Barry K."/>
            <person name="Grigoriev I.V."/>
            <person name="Nowrousian M."/>
        </authorList>
    </citation>
    <scope>NUCLEOTIDE SEQUENCE [LARGE SCALE GENOMIC DNA]</scope>
    <source>
        <strain evidence="1 2">CBS 389.68</strain>
    </source>
</reference>
<evidence type="ECO:0000313" key="1">
    <source>
        <dbReference type="EMBL" id="TGZ80788.1"/>
    </source>
</evidence>
<evidence type="ECO:0000313" key="2">
    <source>
        <dbReference type="Proteomes" id="UP000298138"/>
    </source>
</evidence>
<accession>A0A4S2MVY6</accession>
<dbReference type="Proteomes" id="UP000298138">
    <property type="component" value="Unassembled WGS sequence"/>
</dbReference>
<dbReference type="AntiFam" id="ANF00010">
    <property type="entry name" value="tRNA translation"/>
</dbReference>
<proteinExistence type="predicted"/>
<dbReference type="EMBL" id="ML220122">
    <property type="protein sequence ID" value="TGZ80788.1"/>
    <property type="molecule type" value="Genomic_DNA"/>
</dbReference>
<dbReference type="OrthoDB" id="5427800at2759"/>